<dbReference type="EMBL" id="SJPK01000003">
    <property type="protein sequence ID" value="TWT73302.1"/>
    <property type="molecule type" value="Genomic_DNA"/>
</dbReference>
<organism evidence="2 3">
    <name type="scientific">Allorhodopirellula solitaria</name>
    <dbReference type="NCBI Taxonomy" id="2527987"/>
    <lineage>
        <taxon>Bacteria</taxon>
        <taxon>Pseudomonadati</taxon>
        <taxon>Planctomycetota</taxon>
        <taxon>Planctomycetia</taxon>
        <taxon>Pirellulales</taxon>
        <taxon>Pirellulaceae</taxon>
        <taxon>Allorhodopirellula</taxon>
    </lineage>
</organism>
<keyword evidence="1" id="KW-1133">Transmembrane helix</keyword>
<evidence type="ECO:0000313" key="3">
    <source>
        <dbReference type="Proteomes" id="UP000318053"/>
    </source>
</evidence>
<reference evidence="2 3" key="1">
    <citation type="submission" date="2019-02" db="EMBL/GenBank/DDBJ databases">
        <title>Deep-cultivation of Planctomycetes and their phenomic and genomic characterization uncovers novel biology.</title>
        <authorList>
            <person name="Wiegand S."/>
            <person name="Jogler M."/>
            <person name="Boedeker C."/>
            <person name="Pinto D."/>
            <person name="Vollmers J."/>
            <person name="Rivas-Marin E."/>
            <person name="Kohn T."/>
            <person name="Peeters S.H."/>
            <person name="Heuer A."/>
            <person name="Rast P."/>
            <person name="Oberbeckmann S."/>
            <person name="Bunk B."/>
            <person name="Jeske O."/>
            <person name="Meyerdierks A."/>
            <person name="Storesund J.E."/>
            <person name="Kallscheuer N."/>
            <person name="Luecker S."/>
            <person name="Lage O.M."/>
            <person name="Pohl T."/>
            <person name="Merkel B.J."/>
            <person name="Hornburger P."/>
            <person name="Mueller R.-W."/>
            <person name="Bruemmer F."/>
            <person name="Labrenz M."/>
            <person name="Spormann A.M."/>
            <person name="Op Den Camp H."/>
            <person name="Overmann J."/>
            <person name="Amann R."/>
            <person name="Jetten M.S.M."/>
            <person name="Mascher T."/>
            <person name="Medema M.H."/>
            <person name="Devos D.P."/>
            <person name="Kaster A.-K."/>
            <person name="Ovreas L."/>
            <person name="Rohde M."/>
            <person name="Galperin M.Y."/>
            <person name="Jogler C."/>
        </authorList>
    </citation>
    <scope>NUCLEOTIDE SEQUENCE [LARGE SCALE GENOMIC DNA]</scope>
    <source>
        <strain evidence="2 3">CA85</strain>
    </source>
</reference>
<keyword evidence="1" id="KW-0472">Membrane</keyword>
<proteinExistence type="predicted"/>
<feature type="transmembrane region" description="Helical" evidence="1">
    <location>
        <begin position="67"/>
        <end position="84"/>
    </location>
</feature>
<accession>A0A5C5YHU5</accession>
<dbReference type="AlphaFoldDB" id="A0A5C5YHU5"/>
<comment type="caution">
    <text evidence="2">The sequence shown here is derived from an EMBL/GenBank/DDBJ whole genome shotgun (WGS) entry which is preliminary data.</text>
</comment>
<dbReference type="Proteomes" id="UP000318053">
    <property type="component" value="Unassembled WGS sequence"/>
</dbReference>
<feature type="transmembrane region" description="Helical" evidence="1">
    <location>
        <begin position="24"/>
        <end position="43"/>
    </location>
</feature>
<keyword evidence="3" id="KW-1185">Reference proteome</keyword>
<keyword evidence="1" id="KW-0812">Transmembrane</keyword>
<evidence type="ECO:0000313" key="2">
    <source>
        <dbReference type="EMBL" id="TWT73302.1"/>
    </source>
</evidence>
<evidence type="ECO:0000256" key="1">
    <source>
        <dbReference type="SAM" id="Phobius"/>
    </source>
</evidence>
<sequence length="88" mass="9690">MGLTGGLAVVLTYFDYMRSRWPRWLASTVATSIVANGLSPWFAKATAGNEQIAYYAELLVNTEQSESFSAFCIVFGFAALWVALTKIK</sequence>
<protein>
    <submittedName>
        <fullName evidence="2">Uncharacterized protein</fullName>
    </submittedName>
</protein>
<gene>
    <name evidence="2" type="ORF">CA85_17700</name>
</gene>
<name>A0A5C5YHU5_9BACT</name>